<dbReference type="Proteomes" id="UP000191040">
    <property type="component" value="Chromosome I"/>
</dbReference>
<evidence type="ECO:0000313" key="5">
    <source>
        <dbReference type="Proteomes" id="UP000191040"/>
    </source>
</evidence>
<dbReference type="PANTHER" id="PTHR43877">
    <property type="entry name" value="AMINOALKYLPHOSPHONATE N-ACETYLTRANSFERASE-RELATED-RELATED"/>
    <property type="match status" value="1"/>
</dbReference>
<dbReference type="GO" id="GO:0016747">
    <property type="term" value="F:acyltransferase activity, transferring groups other than amino-acyl groups"/>
    <property type="evidence" value="ECO:0007669"/>
    <property type="project" value="InterPro"/>
</dbReference>
<organism evidence="4 5">
    <name type="scientific">Aeromicrobium choanae</name>
    <dbReference type="NCBI Taxonomy" id="1736691"/>
    <lineage>
        <taxon>Bacteria</taxon>
        <taxon>Bacillati</taxon>
        <taxon>Actinomycetota</taxon>
        <taxon>Actinomycetes</taxon>
        <taxon>Propionibacteriales</taxon>
        <taxon>Nocardioidaceae</taxon>
        <taxon>Aeromicrobium</taxon>
    </lineage>
</organism>
<evidence type="ECO:0000256" key="2">
    <source>
        <dbReference type="ARBA" id="ARBA00023315"/>
    </source>
</evidence>
<sequence>MSVTIDVLDPTDHGSFVEFHDVYLRSNERYIDQPWSADELRVLLIGDAYTRCDSLLLRDGETVVAVALAELPERDNATTAFAEVWVPPELRRRGHGTALLERLELRVAEDGRDQVLTETLRPIEDETGSGREFMLARGYRFDTQLVQRELALPADVPPAEPRDGYTLTAWRGAPPQQWLEQYAHLRALLNQEAPSGETQLENEYWDPDRLLHEVDQWKRQHRVAQTVVAVAPDGTLAGHTQLLFPHGTPEVYQWDTLVLPEHRGHGLGFSLKQQAMREASDQMAGRRRVVTWNDAQNDHMIAVNEDLGYRASAWADQWVKHLG</sequence>
<reference evidence="5" key="1">
    <citation type="submission" date="2017-02" db="EMBL/GenBank/DDBJ databases">
        <authorList>
            <person name="Varghese N."/>
            <person name="Submissions S."/>
        </authorList>
    </citation>
    <scope>NUCLEOTIDE SEQUENCE [LARGE SCALE GENOMIC DNA]</scope>
    <source>
        <strain evidence="5">9H-4</strain>
    </source>
</reference>
<dbReference type="Pfam" id="PF00583">
    <property type="entry name" value="Acetyltransf_1"/>
    <property type="match status" value="2"/>
</dbReference>
<dbReference type="InterPro" id="IPR016181">
    <property type="entry name" value="Acyl_CoA_acyltransferase"/>
</dbReference>
<dbReference type="Gene3D" id="3.40.630.30">
    <property type="match status" value="1"/>
</dbReference>
<evidence type="ECO:0000256" key="1">
    <source>
        <dbReference type="ARBA" id="ARBA00022679"/>
    </source>
</evidence>
<protein>
    <submittedName>
        <fullName evidence="4">Acetyltransferase (GNAT) family protein</fullName>
    </submittedName>
</protein>
<gene>
    <name evidence="4" type="ORF">SAMN06295964_0867</name>
</gene>
<feature type="domain" description="N-acetyltransferase" evidence="3">
    <location>
        <begin position="3"/>
        <end position="163"/>
    </location>
</feature>
<dbReference type="CDD" id="cd04301">
    <property type="entry name" value="NAT_SF"/>
    <property type="match status" value="2"/>
</dbReference>
<dbReference type="OrthoDB" id="4119890at2"/>
<dbReference type="SUPFAM" id="SSF55729">
    <property type="entry name" value="Acyl-CoA N-acyltransferases (Nat)"/>
    <property type="match status" value="1"/>
</dbReference>
<name>A0A1T4YTZ5_9ACTN</name>
<accession>A0A1T4YTZ5</accession>
<keyword evidence="1 4" id="KW-0808">Transferase</keyword>
<dbReference type="RefSeq" id="WP_078699009.1">
    <property type="nucleotide sequence ID" value="NZ_LT796768.1"/>
</dbReference>
<keyword evidence="2" id="KW-0012">Acyltransferase</keyword>
<dbReference type="InterPro" id="IPR000182">
    <property type="entry name" value="GNAT_dom"/>
</dbReference>
<feature type="domain" description="N-acetyltransferase" evidence="3">
    <location>
        <begin position="183"/>
        <end position="323"/>
    </location>
</feature>
<keyword evidence="5" id="KW-1185">Reference proteome</keyword>
<evidence type="ECO:0000259" key="3">
    <source>
        <dbReference type="PROSITE" id="PS51186"/>
    </source>
</evidence>
<dbReference type="EMBL" id="LT796768">
    <property type="protein sequence ID" value="SKB05210.1"/>
    <property type="molecule type" value="Genomic_DNA"/>
</dbReference>
<proteinExistence type="predicted"/>
<dbReference type="InterPro" id="IPR050832">
    <property type="entry name" value="Bact_Acetyltransf"/>
</dbReference>
<dbReference type="AlphaFoldDB" id="A0A1T4YTZ5"/>
<dbReference type="PROSITE" id="PS51186">
    <property type="entry name" value="GNAT"/>
    <property type="match status" value="2"/>
</dbReference>
<evidence type="ECO:0000313" key="4">
    <source>
        <dbReference type="EMBL" id="SKB05210.1"/>
    </source>
</evidence>
<dbReference type="STRING" id="1736691.SAMN06295964_0867"/>